<dbReference type="EMBL" id="JANDBD010000028">
    <property type="protein sequence ID" value="MCP9276990.1"/>
    <property type="molecule type" value="Genomic_DNA"/>
</dbReference>
<comment type="caution">
    <text evidence="1">The sequence shown here is derived from an EMBL/GenBank/DDBJ whole genome shotgun (WGS) entry which is preliminary data.</text>
</comment>
<protein>
    <submittedName>
        <fullName evidence="1">Uncharacterized protein</fullName>
    </submittedName>
</protein>
<dbReference type="Proteomes" id="UP001651690">
    <property type="component" value="Unassembled WGS sequence"/>
</dbReference>
<evidence type="ECO:0000313" key="2">
    <source>
        <dbReference type="Proteomes" id="UP001651690"/>
    </source>
</evidence>
<proteinExistence type="predicted"/>
<organism evidence="1 2">
    <name type="scientific">Mycolicibacterium arenosum</name>
    <dbReference type="NCBI Taxonomy" id="2952157"/>
    <lineage>
        <taxon>Bacteria</taxon>
        <taxon>Bacillati</taxon>
        <taxon>Actinomycetota</taxon>
        <taxon>Actinomycetes</taxon>
        <taxon>Mycobacteriales</taxon>
        <taxon>Mycobacteriaceae</taxon>
        <taxon>Mycolicibacterium</taxon>
    </lineage>
</organism>
<dbReference type="RefSeq" id="WP_255065279.1">
    <property type="nucleotide sequence ID" value="NZ_JANDBD010000028.1"/>
</dbReference>
<gene>
    <name evidence="1" type="ORF">NM203_32935</name>
</gene>
<keyword evidence="2" id="KW-1185">Reference proteome</keyword>
<name>A0ABT1MEH3_9MYCO</name>
<evidence type="ECO:0000313" key="1">
    <source>
        <dbReference type="EMBL" id="MCP9276990.1"/>
    </source>
</evidence>
<sequence>MHVSLDAADAVELAEILSFLSDWLLSDPNRLDTSLYEFLGATERASHAATLDELRTDLDRFANMLLGYDKP</sequence>
<reference evidence="1 2" key="1">
    <citation type="submission" date="2022-06" db="EMBL/GenBank/DDBJ databases">
        <title>Mycolicibacterium sp. CAU 1645 isolated from seawater.</title>
        <authorList>
            <person name="Kim W."/>
        </authorList>
    </citation>
    <scope>NUCLEOTIDE SEQUENCE [LARGE SCALE GENOMIC DNA]</scope>
    <source>
        <strain evidence="1 2">CAU 1645</strain>
    </source>
</reference>
<accession>A0ABT1MEH3</accession>